<evidence type="ECO:0000259" key="1">
    <source>
        <dbReference type="Pfam" id="PF22936"/>
    </source>
</evidence>
<organism evidence="2 3">
    <name type="scientific">Salvia divinorum</name>
    <name type="common">Maria pastora</name>
    <name type="synonym">Diviner's sage</name>
    <dbReference type="NCBI Taxonomy" id="28513"/>
    <lineage>
        <taxon>Eukaryota</taxon>
        <taxon>Viridiplantae</taxon>
        <taxon>Streptophyta</taxon>
        <taxon>Embryophyta</taxon>
        <taxon>Tracheophyta</taxon>
        <taxon>Spermatophyta</taxon>
        <taxon>Magnoliopsida</taxon>
        <taxon>eudicotyledons</taxon>
        <taxon>Gunneridae</taxon>
        <taxon>Pentapetalae</taxon>
        <taxon>asterids</taxon>
        <taxon>lamiids</taxon>
        <taxon>Lamiales</taxon>
        <taxon>Lamiaceae</taxon>
        <taxon>Nepetoideae</taxon>
        <taxon>Mentheae</taxon>
        <taxon>Salviinae</taxon>
        <taxon>Salvia</taxon>
        <taxon>Salvia subgen. Calosphace</taxon>
    </lineage>
</organism>
<dbReference type="Proteomes" id="UP001567538">
    <property type="component" value="Unassembled WGS sequence"/>
</dbReference>
<gene>
    <name evidence="2" type="ORF">AAHA92_15764</name>
</gene>
<reference evidence="2 3" key="1">
    <citation type="submission" date="2024-06" db="EMBL/GenBank/DDBJ databases">
        <title>A chromosome level genome sequence of Diviner's sage (Salvia divinorum).</title>
        <authorList>
            <person name="Ford S.A."/>
            <person name="Ro D.-K."/>
            <person name="Ness R.W."/>
            <person name="Phillips M.A."/>
        </authorList>
    </citation>
    <scope>NUCLEOTIDE SEQUENCE [LARGE SCALE GENOMIC DNA]</scope>
    <source>
        <strain evidence="2">SAF-2024a</strain>
        <tissue evidence="2">Leaf</tissue>
    </source>
</reference>
<name>A0ABD1HFR9_SALDI</name>
<dbReference type="Pfam" id="PF22936">
    <property type="entry name" value="Pol_BBD"/>
    <property type="match status" value="1"/>
</dbReference>
<comment type="caution">
    <text evidence="2">The sequence shown here is derived from an EMBL/GenBank/DDBJ whole genome shotgun (WGS) entry which is preliminary data.</text>
</comment>
<protein>
    <recommendedName>
        <fullName evidence="1">Retrovirus-related Pol polyprotein from transposon TNT 1-94-like beta-barrel domain-containing protein</fullName>
    </recommendedName>
</protein>
<feature type="domain" description="Retrovirus-related Pol polyprotein from transposon TNT 1-94-like beta-barrel" evidence="1">
    <location>
        <begin position="20"/>
        <end position="78"/>
    </location>
</feature>
<keyword evidence="3" id="KW-1185">Reference proteome</keyword>
<proteinExistence type="predicted"/>
<evidence type="ECO:0000313" key="3">
    <source>
        <dbReference type="Proteomes" id="UP001567538"/>
    </source>
</evidence>
<dbReference type="AlphaFoldDB" id="A0ABD1HFR9"/>
<accession>A0ABD1HFR9</accession>
<sequence>MSDDEGEVLVLSVSSPMESWVLDSGASFHSCSNVKIMEDYIFGNFGKVHLADDEPLDIVGKGNVKLVTSSGFVIKLNGITKGTMTVARGKKKGTLYTTTNSKDCIDLAGEANNADL</sequence>
<evidence type="ECO:0000313" key="2">
    <source>
        <dbReference type="EMBL" id="KAL1555306.1"/>
    </source>
</evidence>
<dbReference type="InterPro" id="IPR054722">
    <property type="entry name" value="PolX-like_BBD"/>
</dbReference>
<dbReference type="EMBL" id="JBEAFC010000006">
    <property type="protein sequence ID" value="KAL1555306.1"/>
    <property type="molecule type" value="Genomic_DNA"/>
</dbReference>